<dbReference type="NCBIfam" id="NF001862">
    <property type="entry name" value="PRK00601.1"/>
    <property type="match status" value="1"/>
</dbReference>
<keyword evidence="5" id="KW-0479">Metal-binding</keyword>
<dbReference type="InterPro" id="IPR008181">
    <property type="entry name" value="dUTPase"/>
</dbReference>
<reference evidence="8" key="1">
    <citation type="submission" date="2011-08" db="EMBL/GenBank/DDBJ databases">
        <authorList>
            <person name="Rombauts S."/>
        </authorList>
    </citation>
    <scope>NUCLEOTIDE SEQUENCE</scope>
    <source>
        <strain evidence="8">London</strain>
    </source>
</reference>
<keyword evidence="5" id="KW-0460">Magnesium</keyword>
<dbReference type="Pfam" id="PF00692">
    <property type="entry name" value="dUTPase"/>
    <property type="match status" value="1"/>
</dbReference>
<dbReference type="EMBL" id="CAEY01000589">
    <property type="status" value="NOT_ANNOTATED_CDS"/>
    <property type="molecule type" value="Genomic_DNA"/>
</dbReference>
<dbReference type="eggNOG" id="KOG3370">
    <property type="taxonomic scope" value="Eukaryota"/>
</dbReference>
<evidence type="ECO:0000313" key="7">
    <source>
        <dbReference type="EnsemblMetazoa" id="tetur22g01940.1"/>
    </source>
</evidence>
<dbReference type="InterPro" id="IPR033704">
    <property type="entry name" value="dUTPase_trimeric"/>
</dbReference>
<dbReference type="EC" id="3.6.1.23" evidence="5"/>
<comment type="pathway">
    <text evidence="1 5">Pyrimidine metabolism; dUMP biosynthesis; dUMP from dCTP (dUTP route): step 2/2.</text>
</comment>
<evidence type="ECO:0000256" key="4">
    <source>
        <dbReference type="ARBA" id="ARBA00023080"/>
    </source>
</evidence>
<reference evidence="7" key="2">
    <citation type="submission" date="2015-06" db="UniProtKB">
        <authorList>
            <consortium name="EnsemblMetazoa"/>
        </authorList>
    </citation>
    <scope>IDENTIFICATION</scope>
</reference>
<dbReference type="GO" id="GO:0004170">
    <property type="term" value="F:dUTP diphosphatase activity"/>
    <property type="evidence" value="ECO:0007669"/>
    <property type="project" value="UniProtKB-UniRule"/>
</dbReference>
<protein>
    <recommendedName>
        <fullName evidence="5">Deoxyuridine 5'-triphosphate nucleotidohydrolase</fullName>
        <shortName evidence="5">dUTPase</shortName>
        <ecNumber evidence="5">3.6.1.23</ecNumber>
    </recommendedName>
    <alternativeName>
        <fullName evidence="5">dUTP pyrophosphatase</fullName>
    </alternativeName>
</protein>
<proteinExistence type="inferred from homology"/>
<dbReference type="PANTHER" id="PTHR11241">
    <property type="entry name" value="DEOXYURIDINE 5'-TRIPHOSPHATE NUCLEOTIDOHYDROLASE"/>
    <property type="match status" value="1"/>
</dbReference>
<keyword evidence="4 5" id="KW-0546">Nucleotide metabolism</keyword>
<evidence type="ECO:0000256" key="1">
    <source>
        <dbReference type="ARBA" id="ARBA00005142"/>
    </source>
</evidence>
<dbReference type="EnsemblMetazoa" id="tetur22g01940.1">
    <property type="protein sequence ID" value="tetur22g01940.1"/>
    <property type="gene ID" value="tetur22g01940"/>
</dbReference>
<evidence type="ECO:0000256" key="2">
    <source>
        <dbReference type="ARBA" id="ARBA00006581"/>
    </source>
</evidence>
<accession>T1KV04</accession>
<dbReference type="HOGENOM" id="CLU_068508_2_1_1"/>
<dbReference type="NCBIfam" id="TIGR00576">
    <property type="entry name" value="dut"/>
    <property type="match status" value="1"/>
</dbReference>
<name>T1KV04_TETUR</name>
<dbReference type="Proteomes" id="UP000015104">
    <property type="component" value="Unassembled WGS sequence"/>
</dbReference>
<organism evidence="7 8">
    <name type="scientific">Tetranychus urticae</name>
    <name type="common">Two-spotted spider mite</name>
    <dbReference type="NCBI Taxonomy" id="32264"/>
    <lineage>
        <taxon>Eukaryota</taxon>
        <taxon>Metazoa</taxon>
        <taxon>Ecdysozoa</taxon>
        <taxon>Arthropoda</taxon>
        <taxon>Chelicerata</taxon>
        <taxon>Arachnida</taxon>
        <taxon>Acari</taxon>
        <taxon>Acariformes</taxon>
        <taxon>Trombidiformes</taxon>
        <taxon>Prostigmata</taxon>
        <taxon>Eleutherengona</taxon>
        <taxon>Raphignathae</taxon>
        <taxon>Tetranychoidea</taxon>
        <taxon>Tetranychidae</taxon>
        <taxon>Tetranychus</taxon>
    </lineage>
</organism>
<dbReference type="Gene3D" id="2.70.40.10">
    <property type="match status" value="1"/>
</dbReference>
<dbReference type="AlphaFoldDB" id="T1KV04"/>
<dbReference type="InterPro" id="IPR029054">
    <property type="entry name" value="dUTPase-like"/>
</dbReference>
<dbReference type="CDD" id="cd07557">
    <property type="entry name" value="trimeric_dUTPase"/>
    <property type="match status" value="1"/>
</dbReference>
<comment type="catalytic activity">
    <reaction evidence="5">
        <text>dUTP + H2O = dUMP + diphosphate + H(+)</text>
        <dbReference type="Rhea" id="RHEA:10248"/>
        <dbReference type="ChEBI" id="CHEBI:15377"/>
        <dbReference type="ChEBI" id="CHEBI:15378"/>
        <dbReference type="ChEBI" id="CHEBI:33019"/>
        <dbReference type="ChEBI" id="CHEBI:61555"/>
        <dbReference type="ChEBI" id="CHEBI:246422"/>
        <dbReference type="EC" id="3.6.1.23"/>
    </reaction>
</comment>
<keyword evidence="3 5" id="KW-0378">Hydrolase</keyword>
<dbReference type="GO" id="GO:0046081">
    <property type="term" value="P:dUTP catabolic process"/>
    <property type="evidence" value="ECO:0007669"/>
    <property type="project" value="UniProtKB-UniRule"/>
</dbReference>
<evidence type="ECO:0000259" key="6">
    <source>
        <dbReference type="Pfam" id="PF00692"/>
    </source>
</evidence>
<keyword evidence="8" id="KW-1185">Reference proteome</keyword>
<dbReference type="UniPathway" id="UPA00610">
    <property type="reaction ID" value="UER00666"/>
</dbReference>
<evidence type="ECO:0000313" key="8">
    <source>
        <dbReference type="Proteomes" id="UP000015104"/>
    </source>
</evidence>
<comment type="similarity">
    <text evidence="2 5">Belongs to the dUTPase family.</text>
</comment>
<dbReference type="GO" id="GO:0006226">
    <property type="term" value="P:dUMP biosynthetic process"/>
    <property type="evidence" value="ECO:0007669"/>
    <property type="project" value="UniProtKB-UniRule"/>
</dbReference>
<feature type="domain" description="dUTPase-like" evidence="6">
    <location>
        <begin position="17"/>
        <end position="146"/>
    </location>
</feature>
<comment type="function">
    <text evidence="5">Involved in nucleotide metabolism via production of dUMP, the immediate precursor of thymidine nucleotides, and decreases the intracellular concentration of dUTP so that uracil cannot be incorporated into DNA.</text>
</comment>
<sequence length="147" mass="16153">MEQSLIKLKFKKLNTLAKIPTRASLLSAGADLYSMEETIVPPRGKQLIGTGLQVQIPPNCYGRIAPRSGMAWNHHIDVGAGVVDPDYTGEVKVLLFNHGVDGYMVKRGDRIAQLICEMVTHPIIEEIQDDLERKEGRGDHGFGSSGK</sequence>
<dbReference type="STRING" id="32264.T1KV04"/>
<comment type="cofactor">
    <cofactor evidence="5">
        <name>Mg(2+)</name>
        <dbReference type="ChEBI" id="CHEBI:18420"/>
    </cofactor>
</comment>
<dbReference type="SUPFAM" id="SSF51283">
    <property type="entry name" value="dUTPase-like"/>
    <property type="match status" value="1"/>
</dbReference>
<dbReference type="InterPro" id="IPR036157">
    <property type="entry name" value="dUTPase-like_sf"/>
</dbReference>
<evidence type="ECO:0000256" key="5">
    <source>
        <dbReference type="RuleBase" id="RU367024"/>
    </source>
</evidence>
<dbReference type="GO" id="GO:0000287">
    <property type="term" value="F:magnesium ion binding"/>
    <property type="evidence" value="ECO:0007669"/>
    <property type="project" value="UniProtKB-UniRule"/>
</dbReference>
<evidence type="ECO:0000256" key="3">
    <source>
        <dbReference type="ARBA" id="ARBA00022801"/>
    </source>
</evidence>
<dbReference type="PANTHER" id="PTHR11241:SF0">
    <property type="entry name" value="DEOXYURIDINE 5'-TRIPHOSPHATE NUCLEOTIDOHYDROLASE"/>
    <property type="match status" value="1"/>
</dbReference>